<keyword evidence="2" id="KW-1185">Reference proteome</keyword>
<accession>A0A9X9MCJ2</accession>
<dbReference type="EMBL" id="CYRY02046542">
    <property type="protein sequence ID" value="VCX42284.1"/>
    <property type="molecule type" value="Genomic_DNA"/>
</dbReference>
<comment type="caution">
    <text evidence="1">The sequence shown here is derived from an EMBL/GenBank/DDBJ whole genome shotgun (WGS) entry which is preliminary data.</text>
</comment>
<evidence type="ECO:0000313" key="1">
    <source>
        <dbReference type="EMBL" id="VCX42284.1"/>
    </source>
</evidence>
<evidence type="ECO:0000313" key="2">
    <source>
        <dbReference type="Proteomes" id="UP000269945"/>
    </source>
</evidence>
<reference evidence="1 2" key="1">
    <citation type="submission" date="2018-10" db="EMBL/GenBank/DDBJ databases">
        <authorList>
            <person name="Ekblom R."/>
            <person name="Jareborg N."/>
        </authorList>
    </citation>
    <scope>NUCLEOTIDE SEQUENCE [LARGE SCALE GENOMIC DNA]</scope>
    <source>
        <tissue evidence="1">Muscle</tissue>
    </source>
</reference>
<gene>
    <name evidence="1" type="ORF">BN2614_LOCUS5</name>
</gene>
<protein>
    <submittedName>
        <fullName evidence="1">Uncharacterized protein</fullName>
    </submittedName>
</protein>
<feature type="non-terminal residue" evidence="1">
    <location>
        <position position="122"/>
    </location>
</feature>
<dbReference type="AlphaFoldDB" id="A0A9X9MCJ2"/>
<feature type="non-terminal residue" evidence="1">
    <location>
        <position position="1"/>
    </location>
</feature>
<proteinExistence type="predicted"/>
<sequence length="122" mass="13832">QDSTEFCSPRAPVPGRRKCWKSCPAASEVSKRVCSLFLRGWVSRGHSASPWDYSLALCFWWHQPQPLSNLTAAATRSNRSPSAIPTRLTCPSLHWSRWRLTLSPSAMMGPHSWPQGRLRNRT</sequence>
<dbReference type="Proteomes" id="UP000269945">
    <property type="component" value="Unassembled WGS sequence"/>
</dbReference>
<name>A0A9X9MCJ2_GULGU</name>
<organism evidence="1 2">
    <name type="scientific">Gulo gulo</name>
    <name type="common">Wolverine</name>
    <name type="synonym">Gluton</name>
    <dbReference type="NCBI Taxonomy" id="48420"/>
    <lineage>
        <taxon>Eukaryota</taxon>
        <taxon>Metazoa</taxon>
        <taxon>Chordata</taxon>
        <taxon>Craniata</taxon>
        <taxon>Vertebrata</taxon>
        <taxon>Euteleostomi</taxon>
        <taxon>Mammalia</taxon>
        <taxon>Eutheria</taxon>
        <taxon>Laurasiatheria</taxon>
        <taxon>Carnivora</taxon>
        <taxon>Caniformia</taxon>
        <taxon>Musteloidea</taxon>
        <taxon>Mustelidae</taxon>
        <taxon>Guloninae</taxon>
        <taxon>Gulo</taxon>
    </lineage>
</organism>